<accession>A0ABS3TKJ2</accession>
<organism evidence="1 2">
    <name type="scientific">Pseudomonas schmalbachii</name>
    <dbReference type="NCBI Taxonomy" id="2816993"/>
    <lineage>
        <taxon>Bacteria</taxon>
        <taxon>Pseudomonadati</taxon>
        <taxon>Pseudomonadota</taxon>
        <taxon>Gammaproteobacteria</taxon>
        <taxon>Pseudomonadales</taxon>
        <taxon>Pseudomonadaceae</taxon>
        <taxon>Pseudomonas</taxon>
    </lineage>
</organism>
<dbReference type="EMBL" id="JAELYA010000001">
    <property type="protein sequence ID" value="MBO3274165.1"/>
    <property type="molecule type" value="Genomic_DNA"/>
</dbReference>
<dbReference type="RefSeq" id="WP_208311961.1">
    <property type="nucleotide sequence ID" value="NZ_JAELYA010000001.1"/>
</dbReference>
<sequence>MKNKIEDLRNHLFATIEGLLDPDKPLDIERAKAVAQVSQQLIESAKVEVKFLEVTGAPGTGFIEPAPALPAPAHLRSAGGGS</sequence>
<protein>
    <submittedName>
        <fullName evidence="1">Uncharacterized protein</fullName>
    </submittedName>
</protein>
<evidence type="ECO:0000313" key="2">
    <source>
        <dbReference type="Proteomes" id="UP000669060"/>
    </source>
</evidence>
<proteinExistence type="predicted"/>
<keyword evidence="2" id="KW-1185">Reference proteome</keyword>
<gene>
    <name evidence="1" type="ORF">JFY56_02895</name>
</gene>
<dbReference type="Proteomes" id="UP000669060">
    <property type="component" value="Unassembled WGS sequence"/>
</dbReference>
<comment type="caution">
    <text evidence="1">The sequence shown here is derived from an EMBL/GenBank/DDBJ whole genome shotgun (WGS) entry which is preliminary data.</text>
</comment>
<reference evidence="1 2" key="1">
    <citation type="submission" date="2020-12" db="EMBL/GenBank/DDBJ databases">
        <title>Pseudomonas schmalbachii sp. nov. isolated from millipede gut.</title>
        <authorList>
            <person name="Shelomi M."/>
        </authorList>
    </citation>
    <scope>NUCLEOTIDE SEQUENCE [LARGE SCALE GENOMIC DNA]</scope>
    <source>
        <strain evidence="1 2">Milli4</strain>
    </source>
</reference>
<name>A0ABS3TKJ2_9PSED</name>
<evidence type="ECO:0000313" key="1">
    <source>
        <dbReference type="EMBL" id="MBO3274165.1"/>
    </source>
</evidence>